<dbReference type="GO" id="GO:0015689">
    <property type="term" value="P:molybdate ion transport"/>
    <property type="evidence" value="ECO:0007669"/>
    <property type="project" value="InterPro"/>
</dbReference>
<evidence type="ECO:0000256" key="1">
    <source>
        <dbReference type="ARBA" id="ARBA00009175"/>
    </source>
</evidence>
<gene>
    <name evidence="6" type="ORF">BKN37_03050</name>
</gene>
<dbReference type="InterPro" id="IPR050682">
    <property type="entry name" value="ModA/WtpA"/>
</dbReference>
<dbReference type="SUPFAM" id="SSF53850">
    <property type="entry name" value="Periplasmic binding protein-like II"/>
    <property type="match status" value="1"/>
</dbReference>
<evidence type="ECO:0000313" key="7">
    <source>
        <dbReference type="Proteomes" id="UP000179734"/>
    </source>
</evidence>
<protein>
    <submittedName>
        <fullName evidence="6">Molybdate ABC transporter substrate-binding protein</fullName>
    </submittedName>
</protein>
<evidence type="ECO:0000256" key="3">
    <source>
        <dbReference type="ARBA" id="ARBA00022729"/>
    </source>
</evidence>
<dbReference type="AlphaFoldDB" id="A0A1S1NRC4"/>
<feature type="binding site" evidence="4">
    <location>
        <position position="39"/>
    </location>
    <ligand>
        <name>molybdate</name>
        <dbReference type="ChEBI" id="CHEBI:36264"/>
    </ligand>
</feature>
<dbReference type="GO" id="GO:0030973">
    <property type="term" value="F:molybdate ion binding"/>
    <property type="evidence" value="ECO:0007669"/>
    <property type="project" value="TreeGrafter"/>
</dbReference>
<feature type="signal peptide" evidence="5">
    <location>
        <begin position="1"/>
        <end position="19"/>
    </location>
</feature>
<dbReference type="RefSeq" id="WP_071021200.1">
    <property type="nucleotide sequence ID" value="NZ_MLQM01000007.1"/>
</dbReference>
<keyword evidence="4" id="KW-0500">Molybdenum</keyword>
<feature type="binding site" evidence="4">
    <location>
        <position position="67"/>
    </location>
    <ligand>
        <name>molybdate</name>
        <dbReference type="ChEBI" id="CHEBI:36264"/>
    </ligand>
</feature>
<keyword evidence="2 4" id="KW-0479">Metal-binding</keyword>
<dbReference type="PANTHER" id="PTHR30632:SF0">
    <property type="entry name" value="SULFATE-BINDING PROTEIN"/>
    <property type="match status" value="1"/>
</dbReference>
<dbReference type="InterPro" id="IPR005950">
    <property type="entry name" value="ModA"/>
</dbReference>
<proteinExistence type="inferred from homology"/>
<evidence type="ECO:0000256" key="2">
    <source>
        <dbReference type="ARBA" id="ARBA00022723"/>
    </source>
</evidence>
<accession>A0A1S1NRC4</accession>
<dbReference type="PIRSF" id="PIRSF004846">
    <property type="entry name" value="ModA"/>
    <property type="match status" value="1"/>
</dbReference>
<name>A0A1S1NRC4_9MYCO</name>
<dbReference type="Gene3D" id="3.40.190.10">
    <property type="entry name" value="Periplasmic binding protein-like II"/>
    <property type="match status" value="2"/>
</dbReference>
<dbReference type="GO" id="GO:0046872">
    <property type="term" value="F:metal ion binding"/>
    <property type="evidence" value="ECO:0007669"/>
    <property type="project" value="UniProtKB-KW"/>
</dbReference>
<dbReference type="NCBIfam" id="TIGR01256">
    <property type="entry name" value="modA"/>
    <property type="match status" value="1"/>
</dbReference>
<comment type="similarity">
    <text evidence="1">Belongs to the bacterial solute-binding protein ModA family.</text>
</comment>
<comment type="caution">
    <text evidence="6">The sequence shown here is derived from an EMBL/GenBank/DDBJ whole genome shotgun (WGS) entry which is preliminary data.</text>
</comment>
<dbReference type="CDD" id="cd13538">
    <property type="entry name" value="PBP2_ModA_like_1"/>
    <property type="match status" value="1"/>
</dbReference>
<evidence type="ECO:0000313" key="6">
    <source>
        <dbReference type="EMBL" id="OHV06233.1"/>
    </source>
</evidence>
<sequence>MNRRAGALTAVLTALVAAAVPGCSSTPPALSLTVLAAASLQPTFTELGDQFRAEHPGTSVRFDFASSSDLAAQLTQGATGDVFASADTTQMDTVAAAGLLAGRPVQFASNTLVIVTAPGNPNRIASFADLARPGLRVVVSPPPMPCGVATRRVEDATGVHLAPVSEEPDVEDVLNKVTTGEADAGVVNRTDALVAGDRVATVTFPQATDAVSSYPIAALKKSPHPELARQFVDLVVGATGQRLLSQAGFGKP</sequence>
<feature type="binding site" evidence="4">
    <location>
        <position position="170"/>
    </location>
    <ligand>
        <name>molybdate</name>
        <dbReference type="ChEBI" id="CHEBI:36264"/>
    </ligand>
</feature>
<organism evidence="6 7">
    <name type="scientific">Mycobacterium talmoniae</name>
    <dbReference type="NCBI Taxonomy" id="1858794"/>
    <lineage>
        <taxon>Bacteria</taxon>
        <taxon>Bacillati</taxon>
        <taxon>Actinomycetota</taxon>
        <taxon>Actinomycetes</taxon>
        <taxon>Mycobacteriales</taxon>
        <taxon>Mycobacteriaceae</taxon>
        <taxon>Mycobacterium</taxon>
    </lineage>
</organism>
<feature type="chain" id="PRO_5038369077" evidence="5">
    <location>
        <begin position="20"/>
        <end position="252"/>
    </location>
</feature>
<dbReference type="Proteomes" id="UP000179734">
    <property type="component" value="Unassembled WGS sequence"/>
</dbReference>
<dbReference type="Pfam" id="PF13531">
    <property type="entry name" value="SBP_bac_11"/>
    <property type="match status" value="1"/>
</dbReference>
<evidence type="ECO:0000256" key="5">
    <source>
        <dbReference type="SAM" id="SignalP"/>
    </source>
</evidence>
<evidence type="ECO:0000256" key="4">
    <source>
        <dbReference type="PIRSR" id="PIRSR004846-1"/>
    </source>
</evidence>
<reference evidence="6 7" key="1">
    <citation type="submission" date="2016-10" db="EMBL/GenBank/DDBJ databases">
        <title>Genome sequence of Mycobacterium talmonii.</title>
        <authorList>
            <person name="Greninger A.L."/>
            <person name="Elliott B."/>
            <person name="Vasireddy S."/>
            <person name="Vasireddy R."/>
        </authorList>
    </citation>
    <scope>NUCLEOTIDE SEQUENCE [LARGE SCALE GENOMIC DNA]</scope>
    <source>
        <strain evidence="7">NE-TNMC-100812</strain>
    </source>
</reference>
<keyword evidence="3 5" id="KW-0732">Signal</keyword>
<dbReference type="PANTHER" id="PTHR30632">
    <property type="entry name" value="MOLYBDATE-BINDING PERIPLASMIC PROTEIN"/>
    <property type="match status" value="1"/>
</dbReference>
<dbReference type="EMBL" id="MLQM01000007">
    <property type="protein sequence ID" value="OHV06233.1"/>
    <property type="molecule type" value="Genomic_DNA"/>
</dbReference>
<keyword evidence="7" id="KW-1185">Reference proteome</keyword>